<evidence type="ECO:0000256" key="1">
    <source>
        <dbReference type="ARBA" id="ARBA00004651"/>
    </source>
</evidence>
<feature type="transmembrane region" description="Helical" evidence="4">
    <location>
        <begin position="187"/>
        <end position="212"/>
    </location>
</feature>
<dbReference type="InterPro" id="IPR044566">
    <property type="entry name" value="RMV1-like"/>
</dbReference>
<feature type="transmembrane region" description="Helical" evidence="4">
    <location>
        <begin position="449"/>
        <end position="467"/>
    </location>
</feature>
<feature type="transmembrane region" description="Helical" evidence="4">
    <location>
        <begin position="76"/>
        <end position="95"/>
    </location>
</feature>
<proteinExistence type="predicted"/>
<dbReference type="PANTHER" id="PTHR45826">
    <property type="entry name" value="POLYAMINE TRANSPORTER PUT1"/>
    <property type="match status" value="1"/>
</dbReference>
<gene>
    <name evidence="5" type="ORF">PBAH0796_LOCUS26003</name>
</gene>
<feature type="transmembrane region" description="Helical" evidence="4">
    <location>
        <begin position="232"/>
        <end position="250"/>
    </location>
</feature>
<feature type="transmembrane region" description="Helical" evidence="4">
    <location>
        <begin position="262"/>
        <end position="284"/>
    </location>
</feature>
<feature type="transmembrane region" description="Helical" evidence="4">
    <location>
        <begin position="380"/>
        <end position="402"/>
    </location>
</feature>
<keyword evidence="4" id="KW-0472">Membrane</keyword>
<reference evidence="5" key="1">
    <citation type="submission" date="2021-01" db="EMBL/GenBank/DDBJ databases">
        <authorList>
            <person name="Corre E."/>
            <person name="Pelletier E."/>
            <person name="Niang G."/>
            <person name="Scheremetjew M."/>
            <person name="Finn R."/>
            <person name="Kale V."/>
            <person name="Holt S."/>
            <person name="Cochrane G."/>
            <person name="Meng A."/>
            <person name="Brown T."/>
            <person name="Cohen L."/>
        </authorList>
    </citation>
    <scope>NUCLEOTIDE SEQUENCE</scope>
    <source>
        <strain evidence="5">Pbaha01</strain>
    </source>
</reference>
<feature type="transmembrane region" description="Helical" evidence="4">
    <location>
        <begin position="157"/>
        <end position="180"/>
    </location>
</feature>
<evidence type="ECO:0000256" key="3">
    <source>
        <dbReference type="ARBA" id="ARBA00022475"/>
    </source>
</evidence>
<keyword evidence="3" id="KW-1003">Cell membrane</keyword>
<comment type="subcellular location">
    <subcellularLocation>
        <location evidence="1">Cell membrane</location>
        <topology evidence="1">Multi-pass membrane protein</topology>
    </subcellularLocation>
</comment>
<dbReference type="PANTHER" id="PTHR45826:SF2">
    <property type="entry name" value="AMINO ACID TRANSPORTER"/>
    <property type="match status" value="1"/>
</dbReference>
<name>A0A7S0B522_9DINO</name>
<evidence type="ECO:0008006" key="6">
    <source>
        <dbReference type="Google" id="ProtNLM"/>
    </source>
</evidence>
<keyword evidence="4" id="KW-0812">Transmembrane</keyword>
<accession>A0A7S0B522</accession>
<dbReference type="GO" id="GO:0022857">
    <property type="term" value="F:transmembrane transporter activity"/>
    <property type="evidence" value="ECO:0007669"/>
    <property type="project" value="InterPro"/>
</dbReference>
<evidence type="ECO:0000256" key="2">
    <source>
        <dbReference type="ARBA" id="ARBA00022448"/>
    </source>
</evidence>
<dbReference type="Gene3D" id="1.20.1740.10">
    <property type="entry name" value="Amino acid/polyamine transporter I"/>
    <property type="match status" value="1"/>
</dbReference>
<dbReference type="GO" id="GO:0005886">
    <property type="term" value="C:plasma membrane"/>
    <property type="evidence" value="ECO:0007669"/>
    <property type="project" value="UniProtKB-SubCell"/>
</dbReference>
<feature type="transmembrane region" description="Helical" evidence="4">
    <location>
        <begin position="127"/>
        <end position="145"/>
    </location>
</feature>
<sequence length="485" mass="51304">MEHQPFVRLHSPMLTHSDGSHGPPCLELPPAGAEPPHFVMPEQGGLRTRHVAAFAFAMICAGPFGLEDCIQTAGPWWTFVGLLSVAFVYVLPEILMTSELAMMLPLSNGGVVTWASRAFGHRAASCAALNMLLFQVVDLATYPALVLGYTSSAGCGIPAWLVHGAPFAVVVVGFCVNLLNTEVAGEVFFWLLLFILLPFAIGILCSVPYFPVAWEELVGATPATTTAPSKDINLFVSTLIWLNTGWDCMGNLASEVRGPQDLVWGMALAGAASLALYVACMLGALGVGAGPWTGGYLATAYGKYFAPLAPWISVCAGLANSLLYTSELTTVTRLIQSMGDPHDELGLLPTTFARQFTSGAPAVALLVVTAVECSLVNLSFAYLVQLSTFLHVIAFWMALAAYMRLKARPTGIARLFTVPGGMWGSWGIILSKVPVLLFITASACTSPRVVLGGLGANAAFLLCHASWTRCRGRSGSAGLTRDSGG</sequence>
<feature type="transmembrane region" description="Helical" evidence="4">
    <location>
        <begin position="423"/>
        <end position="443"/>
    </location>
</feature>
<feature type="transmembrane region" description="Helical" evidence="4">
    <location>
        <begin position="304"/>
        <end position="324"/>
    </location>
</feature>
<dbReference type="AlphaFoldDB" id="A0A7S0B522"/>
<evidence type="ECO:0000256" key="4">
    <source>
        <dbReference type="SAM" id="Phobius"/>
    </source>
</evidence>
<evidence type="ECO:0000313" key="5">
    <source>
        <dbReference type="EMBL" id="CAD8382315.1"/>
    </source>
</evidence>
<keyword evidence="2" id="KW-0813">Transport</keyword>
<organism evidence="5">
    <name type="scientific">Pyrodinium bahamense</name>
    <dbReference type="NCBI Taxonomy" id="73915"/>
    <lineage>
        <taxon>Eukaryota</taxon>
        <taxon>Sar</taxon>
        <taxon>Alveolata</taxon>
        <taxon>Dinophyceae</taxon>
        <taxon>Gonyaulacales</taxon>
        <taxon>Pyrocystaceae</taxon>
        <taxon>Pyrodinium</taxon>
    </lineage>
</organism>
<protein>
    <recommendedName>
        <fullName evidence="6">Amino acid permease/ SLC12A domain-containing protein</fullName>
    </recommendedName>
</protein>
<keyword evidence="4" id="KW-1133">Transmembrane helix</keyword>
<dbReference type="EMBL" id="HBEG01042601">
    <property type="protein sequence ID" value="CAD8382315.1"/>
    <property type="molecule type" value="Transcribed_RNA"/>
</dbReference>